<dbReference type="PROSITE" id="PS51084">
    <property type="entry name" value="HIT_2"/>
    <property type="match status" value="1"/>
</dbReference>
<dbReference type="PANTHER" id="PTHR42997">
    <property type="entry name" value="HIT FAMILY HYDROLASE"/>
    <property type="match status" value="1"/>
</dbReference>
<comment type="caution">
    <text evidence="3">The sequence shown here is derived from an EMBL/GenBank/DDBJ whole genome shotgun (WGS) entry which is preliminary data.</text>
</comment>
<evidence type="ECO:0000313" key="4">
    <source>
        <dbReference type="Proteomes" id="UP000638648"/>
    </source>
</evidence>
<organism evidence="3 4">
    <name type="scientific">Actinopolymorpha pittospori</name>
    <dbReference type="NCBI Taxonomy" id="648752"/>
    <lineage>
        <taxon>Bacteria</taxon>
        <taxon>Bacillati</taxon>
        <taxon>Actinomycetota</taxon>
        <taxon>Actinomycetes</taxon>
        <taxon>Propionibacteriales</taxon>
        <taxon>Actinopolymorphaceae</taxon>
        <taxon>Actinopolymorpha</taxon>
    </lineage>
</organism>
<dbReference type="RefSeq" id="WP_202896145.1">
    <property type="nucleotide sequence ID" value="NZ_BAABJL010000145.1"/>
</dbReference>
<dbReference type="GO" id="GO:0003824">
    <property type="term" value="F:catalytic activity"/>
    <property type="evidence" value="ECO:0007669"/>
    <property type="project" value="InterPro"/>
</dbReference>
<dbReference type="Proteomes" id="UP000638648">
    <property type="component" value="Unassembled WGS sequence"/>
</dbReference>
<dbReference type="InterPro" id="IPR036265">
    <property type="entry name" value="HIT-like_sf"/>
</dbReference>
<evidence type="ECO:0000256" key="1">
    <source>
        <dbReference type="PROSITE-ProRule" id="PRU00464"/>
    </source>
</evidence>
<evidence type="ECO:0000259" key="2">
    <source>
        <dbReference type="PROSITE" id="PS51084"/>
    </source>
</evidence>
<protein>
    <submittedName>
        <fullName evidence="3">Histidine triad (HIT) family protein</fullName>
    </submittedName>
</protein>
<dbReference type="Gene3D" id="3.30.428.10">
    <property type="entry name" value="HIT-like"/>
    <property type="match status" value="1"/>
</dbReference>
<dbReference type="SUPFAM" id="SSF54197">
    <property type="entry name" value="HIT-like"/>
    <property type="match status" value="1"/>
</dbReference>
<dbReference type="EMBL" id="JADBEM010000001">
    <property type="protein sequence ID" value="MBE1604287.1"/>
    <property type="molecule type" value="Genomic_DNA"/>
</dbReference>
<keyword evidence="4" id="KW-1185">Reference proteome</keyword>
<proteinExistence type="predicted"/>
<reference evidence="3" key="1">
    <citation type="submission" date="2020-10" db="EMBL/GenBank/DDBJ databases">
        <title>Sequencing the genomes of 1000 actinobacteria strains.</title>
        <authorList>
            <person name="Klenk H.-P."/>
        </authorList>
    </citation>
    <scope>NUCLEOTIDE SEQUENCE</scope>
    <source>
        <strain evidence="3">DSM 45354</strain>
    </source>
</reference>
<dbReference type="AlphaFoldDB" id="A0A927MVX3"/>
<name>A0A927MVX3_9ACTN</name>
<feature type="domain" description="HIT" evidence="2">
    <location>
        <begin position="77"/>
        <end position="152"/>
    </location>
</feature>
<sequence>MAGEGGSERIVQAGDALTGTHMISGVIRSHEPEGYDCPICRLMHGENTSLTTPDNIVHRDEHSAVIVSPHWWVGNIGNLLVVPVAHVENLYHLPDELGGPLLAMSRRAANALLEVLGCDGISLRQHNGPAGGQDMWHLHIHVVPRWSGDSFHRGEHTMRAVDLAEQHEHAARLRSAGNWSA</sequence>
<dbReference type="Pfam" id="PF01230">
    <property type="entry name" value="HIT"/>
    <property type="match status" value="1"/>
</dbReference>
<dbReference type="InterPro" id="IPR011146">
    <property type="entry name" value="HIT-like"/>
</dbReference>
<accession>A0A927MVX3</accession>
<evidence type="ECO:0000313" key="3">
    <source>
        <dbReference type="EMBL" id="MBE1604287.1"/>
    </source>
</evidence>
<feature type="short sequence motif" description="Histidine triad motif" evidence="1">
    <location>
        <begin position="137"/>
        <end position="141"/>
    </location>
</feature>
<dbReference type="InterPro" id="IPR052908">
    <property type="entry name" value="AP-4-A_phosphorylase"/>
</dbReference>
<gene>
    <name evidence="3" type="ORF">HEB94_001135</name>
</gene>
<dbReference type="PANTHER" id="PTHR42997:SF1">
    <property type="entry name" value="AP-4-A PHOSPHORYLASE"/>
    <property type="match status" value="1"/>
</dbReference>